<dbReference type="InterPro" id="IPR018097">
    <property type="entry name" value="EGF_Ca-bd_CS"/>
</dbReference>
<feature type="compositionally biased region" description="Low complexity" evidence="17">
    <location>
        <begin position="771"/>
        <end position="780"/>
    </location>
</feature>
<feature type="disulfide bond" evidence="14">
    <location>
        <begin position="404"/>
        <end position="414"/>
    </location>
</feature>
<dbReference type="PANTHER" id="PTHR22722:SF14">
    <property type="entry name" value="MEGALIN, ISOFORM A"/>
    <property type="match status" value="1"/>
</dbReference>
<dbReference type="SMART" id="SM00192">
    <property type="entry name" value="LDLa"/>
    <property type="match status" value="8"/>
</dbReference>
<protein>
    <recommendedName>
        <fullName evidence="20">EGF-like domain-containing protein</fullName>
    </recommendedName>
</protein>
<feature type="disulfide bond" evidence="15">
    <location>
        <begin position="233"/>
        <end position="245"/>
    </location>
</feature>
<keyword evidence="6 19" id="KW-0732">Signal</keyword>
<evidence type="ECO:0000256" key="5">
    <source>
        <dbReference type="ARBA" id="ARBA00022692"/>
    </source>
</evidence>
<dbReference type="GO" id="GO:0005509">
    <property type="term" value="F:calcium ion binding"/>
    <property type="evidence" value="ECO:0007669"/>
    <property type="project" value="InterPro"/>
</dbReference>
<gene>
    <name evidence="21" type="ORF">OFUS_LOCUS2842</name>
</gene>
<dbReference type="PRINTS" id="PR00261">
    <property type="entry name" value="LDLRECEPTOR"/>
</dbReference>
<evidence type="ECO:0000256" key="2">
    <source>
        <dbReference type="ARBA" id="ARBA00022475"/>
    </source>
</evidence>
<dbReference type="PROSITE" id="PS50068">
    <property type="entry name" value="LDLRA_2"/>
    <property type="match status" value="8"/>
</dbReference>
<evidence type="ECO:0000256" key="6">
    <source>
        <dbReference type="ARBA" id="ARBA00022729"/>
    </source>
</evidence>
<dbReference type="SMART" id="SM00135">
    <property type="entry name" value="LY"/>
    <property type="match status" value="5"/>
</dbReference>
<feature type="repeat" description="LDL-receptor class B" evidence="16">
    <location>
        <begin position="577"/>
        <end position="622"/>
    </location>
</feature>
<dbReference type="FunFam" id="4.10.400.10:FF:000045">
    <property type="entry name" value="Low-density lipoprotein receptor-related protein 2"/>
    <property type="match status" value="1"/>
</dbReference>
<name>A0A8S4N4U0_OWEFU</name>
<dbReference type="InterPro" id="IPR000152">
    <property type="entry name" value="EGF-type_Asp/Asn_hydroxyl_site"/>
</dbReference>
<evidence type="ECO:0000256" key="11">
    <source>
        <dbReference type="ARBA" id="ARBA00023157"/>
    </source>
</evidence>
<feature type="compositionally biased region" description="Polar residues" evidence="17">
    <location>
        <begin position="781"/>
        <end position="792"/>
    </location>
</feature>
<keyword evidence="2" id="KW-1003">Cell membrane</keyword>
<evidence type="ECO:0000256" key="9">
    <source>
        <dbReference type="ARBA" id="ARBA00022989"/>
    </source>
</evidence>
<keyword evidence="4" id="KW-0254">Endocytosis</keyword>
<dbReference type="PROSITE" id="PS50026">
    <property type="entry name" value="EGF_3"/>
    <property type="match status" value="1"/>
</dbReference>
<dbReference type="PROSITE" id="PS01187">
    <property type="entry name" value="EGF_CA"/>
    <property type="match status" value="1"/>
</dbReference>
<dbReference type="Proteomes" id="UP000749559">
    <property type="component" value="Unassembled WGS sequence"/>
</dbReference>
<evidence type="ECO:0000256" key="1">
    <source>
        <dbReference type="ARBA" id="ARBA00004251"/>
    </source>
</evidence>
<dbReference type="InterPro" id="IPR002172">
    <property type="entry name" value="LDrepeatLR_classA_rpt"/>
</dbReference>
<dbReference type="CDD" id="cd00054">
    <property type="entry name" value="EGF_CA"/>
    <property type="match status" value="1"/>
</dbReference>
<evidence type="ECO:0000256" key="3">
    <source>
        <dbReference type="ARBA" id="ARBA00022536"/>
    </source>
</evidence>
<dbReference type="Gene3D" id="2.10.25.10">
    <property type="entry name" value="Laminin"/>
    <property type="match status" value="2"/>
</dbReference>
<feature type="transmembrane region" description="Helical" evidence="18">
    <location>
        <begin position="844"/>
        <end position="867"/>
    </location>
</feature>
<evidence type="ECO:0000256" key="13">
    <source>
        <dbReference type="ARBA" id="ARBA00023180"/>
    </source>
</evidence>
<dbReference type="InterPro" id="IPR009030">
    <property type="entry name" value="Growth_fac_rcpt_cys_sf"/>
</dbReference>
<feature type="disulfide bond" evidence="15">
    <location>
        <begin position="252"/>
        <end position="267"/>
    </location>
</feature>
<proteinExistence type="predicted"/>
<dbReference type="Pfam" id="PF07645">
    <property type="entry name" value="EGF_CA"/>
    <property type="match status" value="1"/>
</dbReference>
<dbReference type="SMART" id="SM00181">
    <property type="entry name" value="EGF"/>
    <property type="match status" value="4"/>
</dbReference>
<keyword evidence="7" id="KW-0677">Repeat</keyword>
<keyword evidence="8" id="KW-0106">Calcium</keyword>
<dbReference type="Pfam" id="PF00057">
    <property type="entry name" value="Ldl_recept_a"/>
    <property type="match status" value="7"/>
</dbReference>
<evidence type="ECO:0000313" key="22">
    <source>
        <dbReference type="Proteomes" id="UP000749559"/>
    </source>
</evidence>
<feature type="region of interest" description="Disordered" evidence="17">
    <location>
        <begin position="771"/>
        <end position="792"/>
    </location>
</feature>
<dbReference type="SMART" id="SM00179">
    <property type="entry name" value="EGF_CA"/>
    <property type="match status" value="2"/>
</dbReference>
<feature type="disulfide bond" evidence="15">
    <location>
        <begin position="240"/>
        <end position="258"/>
    </location>
</feature>
<dbReference type="PANTHER" id="PTHR22722">
    <property type="entry name" value="LOW-DENSITY LIPOPROTEIN RECEPTOR-RELATED PROTEIN 2-RELATED"/>
    <property type="match status" value="1"/>
</dbReference>
<comment type="subcellular location">
    <subcellularLocation>
        <location evidence="1">Cell membrane</location>
        <topology evidence="1">Single-pass type I membrane protein</topology>
    </subcellularLocation>
</comment>
<feature type="region of interest" description="Disordered" evidence="17">
    <location>
        <begin position="897"/>
        <end position="930"/>
    </location>
</feature>
<evidence type="ECO:0000256" key="8">
    <source>
        <dbReference type="ARBA" id="ARBA00022837"/>
    </source>
</evidence>
<feature type="domain" description="EGF-like" evidence="20">
    <location>
        <begin position="400"/>
        <end position="435"/>
    </location>
</feature>
<dbReference type="InterPro" id="IPR023415">
    <property type="entry name" value="LDLR_class-A_CS"/>
</dbReference>
<dbReference type="GO" id="GO:0043235">
    <property type="term" value="C:receptor complex"/>
    <property type="evidence" value="ECO:0007669"/>
    <property type="project" value="TreeGrafter"/>
</dbReference>
<dbReference type="CDD" id="cd00112">
    <property type="entry name" value="LDLa"/>
    <property type="match status" value="6"/>
</dbReference>
<dbReference type="SUPFAM" id="SSF57424">
    <property type="entry name" value="LDL receptor-like module"/>
    <property type="match status" value="8"/>
</dbReference>
<dbReference type="GO" id="GO:0016324">
    <property type="term" value="C:apical plasma membrane"/>
    <property type="evidence" value="ECO:0007669"/>
    <property type="project" value="TreeGrafter"/>
</dbReference>
<feature type="disulfide bond" evidence="15">
    <location>
        <begin position="48"/>
        <end position="63"/>
    </location>
</feature>
<dbReference type="Pfam" id="PF00058">
    <property type="entry name" value="Ldl_recept_b"/>
    <property type="match status" value="4"/>
</dbReference>
<dbReference type="AlphaFoldDB" id="A0A8S4N4U0"/>
<feature type="disulfide bond" evidence="15">
    <location>
        <begin position="130"/>
        <end position="145"/>
    </location>
</feature>
<dbReference type="PROSITE" id="PS51120">
    <property type="entry name" value="LDLRB"/>
    <property type="match status" value="4"/>
</dbReference>
<feature type="disulfide bond" evidence="15">
    <location>
        <begin position="291"/>
        <end position="306"/>
    </location>
</feature>
<keyword evidence="22" id="KW-1185">Reference proteome</keyword>
<feature type="disulfide bond" evidence="15">
    <location>
        <begin position="29"/>
        <end position="41"/>
    </location>
</feature>
<feature type="disulfide bond" evidence="15">
    <location>
        <begin position="36"/>
        <end position="54"/>
    </location>
</feature>
<evidence type="ECO:0000256" key="4">
    <source>
        <dbReference type="ARBA" id="ARBA00022583"/>
    </source>
</evidence>
<dbReference type="FunFam" id="2.120.10.30:FF:000008">
    <property type="entry name" value="Low-density lipoprotein receptor-related protein 4"/>
    <property type="match status" value="1"/>
</dbReference>
<feature type="disulfide bond" evidence="15">
    <location>
        <begin position="157"/>
        <end position="175"/>
    </location>
</feature>
<keyword evidence="11 14" id="KW-1015">Disulfide bond</keyword>
<feature type="signal peptide" evidence="19">
    <location>
        <begin position="1"/>
        <end position="24"/>
    </location>
</feature>
<evidence type="ECO:0000256" key="7">
    <source>
        <dbReference type="ARBA" id="ARBA00022737"/>
    </source>
</evidence>
<keyword evidence="10 18" id="KW-0472">Membrane</keyword>
<dbReference type="PROSITE" id="PS01186">
    <property type="entry name" value="EGF_2"/>
    <property type="match status" value="1"/>
</dbReference>
<evidence type="ECO:0000256" key="12">
    <source>
        <dbReference type="ARBA" id="ARBA00023170"/>
    </source>
</evidence>
<reference evidence="21" key="1">
    <citation type="submission" date="2022-03" db="EMBL/GenBank/DDBJ databases">
        <authorList>
            <person name="Martin C."/>
        </authorList>
    </citation>
    <scope>NUCLEOTIDE SEQUENCE</scope>
</reference>
<dbReference type="InterPro" id="IPR000742">
    <property type="entry name" value="EGF"/>
</dbReference>
<dbReference type="Gene3D" id="4.10.400.10">
    <property type="entry name" value="Low-density Lipoprotein Receptor"/>
    <property type="match status" value="8"/>
</dbReference>
<keyword evidence="13" id="KW-0325">Glycoprotein</keyword>
<accession>A0A8S4N4U0</accession>
<feature type="chain" id="PRO_5035716718" description="EGF-like domain-containing protein" evidence="19">
    <location>
        <begin position="25"/>
        <end position="930"/>
    </location>
</feature>
<dbReference type="InterPro" id="IPR001881">
    <property type="entry name" value="EGF-like_Ca-bd_dom"/>
</dbReference>
<feature type="disulfide bond" evidence="15">
    <location>
        <begin position="272"/>
        <end position="284"/>
    </location>
</feature>
<dbReference type="Pfam" id="PF14670">
    <property type="entry name" value="FXa_inhibition"/>
    <property type="match status" value="1"/>
</dbReference>
<dbReference type="OrthoDB" id="5958943at2759"/>
<feature type="disulfide bond" evidence="15">
    <location>
        <begin position="169"/>
        <end position="184"/>
    </location>
</feature>
<dbReference type="GO" id="GO:0042562">
    <property type="term" value="F:hormone binding"/>
    <property type="evidence" value="ECO:0007669"/>
    <property type="project" value="TreeGrafter"/>
</dbReference>
<organism evidence="21 22">
    <name type="scientific">Owenia fusiformis</name>
    <name type="common">Polychaete worm</name>
    <dbReference type="NCBI Taxonomy" id="6347"/>
    <lineage>
        <taxon>Eukaryota</taxon>
        <taxon>Metazoa</taxon>
        <taxon>Spiralia</taxon>
        <taxon>Lophotrochozoa</taxon>
        <taxon>Annelida</taxon>
        <taxon>Polychaeta</taxon>
        <taxon>Sedentaria</taxon>
        <taxon>Canalipalpata</taxon>
        <taxon>Sabellida</taxon>
        <taxon>Oweniida</taxon>
        <taxon>Oweniidae</taxon>
        <taxon>Owenia</taxon>
    </lineage>
</organism>
<dbReference type="SUPFAM" id="SSF57184">
    <property type="entry name" value="Growth factor receptor domain"/>
    <property type="match status" value="1"/>
</dbReference>
<evidence type="ECO:0000256" key="15">
    <source>
        <dbReference type="PROSITE-ProRule" id="PRU00124"/>
    </source>
</evidence>
<keyword evidence="12" id="KW-0675">Receptor</keyword>
<evidence type="ECO:0000256" key="10">
    <source>
        <dbReference type="ARBA" id="ARBA00023136"/>
    </source>
</evidence>
<dbReference type="SUPFAM" id="SSF63825">
    <property type="entry name" value="YWTD domain"/>
    <property type="match status" value="1"/>
</dbReference>
<dbReference type="InterPro" id="IPR051221">
    <property type="entry name" value="LDLR-related"/>
</dbReference>
<evidence type="ECO:0000256" key="16">
    <source>
        <dbReference type="PROSITE-ProRule" id="PRU00461"/>
    </source>
</evidence>
<dbReference type="InterPro" id="IPR011042">
    <property type="entry name" value="6-blade_b-propeller_TolB-like"/>
</dbReference>
<comment type="caution">
    <text evidence="14">Lacks conserved residue(s) required for the propagation of feature annotation.</text>
</comment>
<evidence type="ECO:0000256" key="19">
    <source>
        <dbReference type="SAM" id="SignalP"/>
    </source>
</evidence>
<dbReference type="InterPro" id="IPR000033">
    <property type="entry name" value="LDLR_classB_rpt"/>
</dbReference>
<evidence type="ECO:0000313" key="21">
    <source>
        <dbReference type="EMBL" id="CAH1775548.1"/>
    </source>
</evidence>
<keyword evidence="5 18" id="KW-0812">Transmembrane</keyword>
<dbReference type="FunFam" id="2.10.25.10:FF:000009">
    <property type="entry name" value="Low-density lipoprotein receptor isoform 1"/>
    <property type="match status" value="1"/>
</dbReference>
<dbReference type="PROSITE" id="PS00010">
    <property type="entry name" value="ASX_HYDROXYL"/>
    <property type="match status" value="1"/>
</dbReference>
<evidence type="ECO:0000256" key="18">
    <source>
        <dbReference type="SAM" id="Phobius"/>
    </source>
</evidence>
<feature type="disulfide bond" evidence="15">
    <location>
        <begin position="279"/>
        <end position="297"/>
    </location>
</feature>
<dbReference type="FunFam" id="4.10.400.10:FF:000011">
    <property type="entry name" value="Low-density lipoprotein receptor-related protein 1"/>
    <property type="match status" value="1"/>
</dbReference>
<evidence type="ECO:0000259" key="20">
    <source>
        <dbReference type="PROSITE" id="PS50026"/>
    </source>
</evidence>
<dbReference type="GO" id="GO:0006898">
    <property type="term" value="P:receptor-mediated endocytosis"/>
    <property type="evidence" value="ECO:0007669"/>
    <property type="project" value="TreeGrafter"/>
</dbReference>
<sequence length="930" mass="103555">MKIASRALLVLSGILVTVFWSISAVESRCASSQYPCGNGKCIPLSWRCDEDDDCGDNSDEESCAPRTCSENEFSCPGETKCIPTRWMCDNDSDCQNGTDEAPELCESRSCDEEQFACGDNGQCIPKAWRCDEQADCPNGEDEQGCQNFTCKDDEFTCANGNCITMRWVCDRDDDCEDNSDEHNCAPPTCSPEEFMCNKTRRCIPLKWRCDVDQDCTDNSDEENCPSTPPGAQCMEQEFQCAVGSCIHIAWKCDGDEDCDDGSDERDCGEITCKPDQFQCGPNDCISGQLQCDGSVDCEDGSDEDDCPTPTTHCDEQTEFDCLGDGSECIQLSQVCDGTANCGSGEDEPRGTDSFCQTAEHNECKTNNGGCAHTCTNAFTHVFCSCNKGYKLGADGKSCEDIDECLIPGTCSQLCKNLIGSFKCDCYDGYTLERNTNNRPHFCKANGDVPSLLFSNRRDVRVLKLDSTKDYKSFVDGTRSAVATDYDHARQLVFWSDVAEERIYRKDIGNENRMELINSDIATPDGMAYDWIHHLLYWTDTGKDTIEVVHIDDNTKRSVLVSTDLDEPRAIVVDPHEGWMYWSDWGSKPRIEKISMDGLSTTREQIVTHNIQWPNGLTIDYVSRRLFWVDAKRHSIDSSDLDGLHRQLLLTDENTLKHPFSITVFEDYVYWTDWKLESISKMNKFTGKNYTQVAKNLFSPMDIHVYHPLKQVAGTNYCEAQSMKCSHLCLPKARLNARSAKVACACPSGWELAEDQQTCRDTRPTTVAAAVTTESVESSSANPSQSPAITQPNTVSAITAQIPSEHTVTYKPDPHHPPVVVMNGTTTPKTHIKTPEAEDSNSGQLIGIIVGVVVGVLIIVVIIGVLVWRNYRRKATKSMNFDNPVYRKTTEDQFSLEKNQYQPARQSTHHHSAVSRDSTLEPLTAPGTELV</sequence>
<feature type="repeat" description="LDL-receptor class B" evidence="16">
    <location>
        <begin position="490"/>
        <end position="532"/>
    </location>
</feature>
<feature type="repeat" description="LDL-receptor class B" evidence="16">
    <location>
        <begin position="623"/>
        <end position="667"/>
    </location>
</feature>
<dbReference type="PROSITE" id="PS01209">
    <property type="entry name" value="LDLRA_1"/>
    <property type="match status" value="3"/>
</dbReference>
<feature type="disulfide bond" evidence="15">
    <location>
        <begin position="150"/>
        <end position="162"/>
    </location>
</feature>
<evidence type="ECO:0000256" key="17">
    <source>
        <dbReference type="SAM" id="MobiDB-lite"/>
    </source>
</evidence>
<dbReference type="EMBL" id="CAIIXF020000001">
    <property type="protein sequence ID" value="CAH1775548.1"/>
    <property type="molecule type" value="Genomic_DNA"/>
</dbReference>
<dbReference type="Gene3D" id="2.120.10.30">
    <property type="entry name" value="TolB, C-terminal domain"/>
    <property type="match status" value="1"/>
</dbReference>
<dbReference type="InterPro" id="IPR036055">
    <property type="entry name" value="LDL_receptor-like_sf"/>
</dbReference>
<comment type="caution">
    <text evidence="21">The sequence shown here is derived from an EMBL/GenBank/DDBJ whole genome shotgun (WGS) entry which is preliminary data.</text>
</comment>
<dbReference type="InterPro" id="IPR049883">
    <property type="entry name" value="NOTCH1_EGF-like"/>
</dbReference>
<dbReference type="FunFam" id="4.10.400.10:FF:000113">
    <property type="entry name" value="Low-density lipoprotein receptor-related protein 8"/>
    <property type="match status" value="1"/>
</dbReference>
<keyword evidence="9 18" id="KW-1133">Transmembrane helix</keyword>
<feature type="disulfide bond" evidence="15">
    <location>
        <begin position="209"/>
        <end position="224"/>
    </location>
</feature>
<feature type="repeat" description="LDL-receptor class B" evidence="16">
    <location>
        <begin position="533"/>
        <end position="576"/>
    </location>
</feature>
<keyword evidence="3 14" id="KW-0245">EGF-like domain</keyword>
<evidence type="ECO:0000256" key="14">
    <source>
        <dbReference type="PROSITE-ProRule" id="PRU00076"/>
    </source>
</evidence>